<organism evidence="2 3">
    <name type="scientific">Pelomonas nitida</name>
    <dbReference type="NCBI Taxonomy" id="3299027"/>
    <lineage>
        <taxon>Bacteria</taxon>
        <taxon>Pseudomonadati</taxon>
        <taxon>Pseudomonadota</taxon>
        <taxon>Betaproteobacteria</taxon>
        <taxon>Burkholderiales</taxon>
        <taxon>Sphaerotilaceae</taxon>
        <taxon>Roseateles</taxon>
    </lineage>
</organism>
<dbReference type="RefSeq" id="WP_394488002.1">
    <property type="nucleotide sequence ID" value="NZ_JBIGIA010000006.1"/>
</dbReference>
<dbReference type="NCBIfam" id="TIGR01244">
    <property type="entry name" value="TIGR01244 family sulfur transferase"/>
    <property type="match status" value="1"/>
</dbReference>
<gene>
    <name evidence="2" type="ORF">ACG00X_10045</name>
</gene>
<protein>
    <submittedName>
        <fullName evidence="2">TIGR01244 family sulfur transferase</fullName>
    </submittedName>
</protein>
<dbReference type="Gene3D" id="3.90.190.10">
    <property type="entry name" value="Protein tyrosine phosphatase superfamily"/>
    <property type="match status" value="1"/>
</dbReference>
<comment type="caution">
    <text evidence="2">The sequence shown here is derived from an EMBL/GenBank/DDBJ whole genome shotgun (WGS) entry which is preliminary data.</text>
</comment>
<dbReference type="GO" id="GO:0016740">
    <property type="term" value="F:transferase activity"/>
    <property type="evidence" value="ECO:0007669"/>
    <property type="project" value="UniProtKB-KW"/>
</dbReference>
<evidence type="ECO:0000313" key="3">
    <source>
        <dbReference type="Proteomes" id="UP001606305"/>
    </source>
</evidence>
<proteinExistence type="predicted"/>
<dbReference type="EMBL" id="JBIGIA010000006">
    <property type="protein sequence ID" value="MFG6457170.1"/>
    <property type="molecule type" value="Genomic_DNA"/>
</dbReference>
<dbReference type="SUPFAM" id="SSF52799">
    <property type="entry name" value="(Phosphotyrosine protein) phosphatases II"/>
    <property type="match status" value="1"/>
</dbReference>
<sequence>MSLPLHSLAPDICAAPQLAPESMAEAAAMGFRSVINNRPDFEHGPGQPTSADIQAAAEAAGLQYRHLPVAGGYQSPAEIEAFARLLEELPRPLLVFCRSGSRSARLFMQAQQLG</sequence>
<dbReference type="InterPro" id="IPR029021">
    <property type="entry name" value="Prot-tyrosine_phosphatase-like"/>
</dbReference>
<name>A0ABW7G5H0_9BURK</name>
<evidence type="ECO:0000313" key="2">
    <source>
        <dbReference type="EMBL" id="MFG6457170.1"/>
    </source>
</evidence>
<dbReference type="Pfam" id="PF04273">
    <property type="entry name" value="BLH_phosphatase"/>
    <property type="match status" value="1"/>
</dbReference>
<feature type="domain" description="Beta-lactamase hydrolase-like protein phosphatase-like" evidence="1">
    <location>
        <begin position="6"/>
        <end position="111"/>
    </location>
</feature>
<keyword evidence="2" id="KW-0808">Transferase</keyword>
<dbReference type="InterPro" id="IPR005939">
    <property type="entry name" value="BLH_phosphatase-like"/>
</dbReference>
<reference evidence="2 3" key="1">
    <citation type="submission" date="2024-09" db="EMBL/GenBank/DDBJ databases">
        <title>Novel species of the genus Pelomonas and Roseateles isolated from streams.</title>
        <authorList>
            <person name="Lu H."/>
        </authorList>
    </citation>
    <scope>NUCLEOTIDE SEQUENCE [LARGE SCALE GENOMIC DNA]</scope>
    <source>
        <strain evidence="2 3">BYS96W</strain>
    </source>
</reference>
<evidence type="ECO:0000259" key="1">
    <source>
        <dbReference type="Pfam" id="PF04273"/>
    </source>
</evidence>
<keyword evidence="3" id="KW-1185">Reference proteome</keyword>
<accession>A0ABW7G5H0</accession>
<dbReference type="Proteomes" id="UP001606305">
    <property type="component" value="Unassembled WGS sequence"/>
</dbReference>